<dbReference type="GO" id="GO:0007165">
    <property type="term" value="P:signal transduction"/>
    <property type="evidence" value="ECO:0007669"/>
    <property type="project" value="TreeGrafter"/>
</dbReference>
<dbReference type="PROSITE" id="PS00630">
    <property type="entry name" value="IMP_2"/>
    <property type="match status" value="1"/>
</dbReference>
<dbReference type="PANTHER" id="PTHR20854:SF4">
    <property type="entry name" value="INOSITOL-1-MONOPHOSPHATASE-RELATED"/>
    <property type="match status" value="1"/>
</dbReference>
<dbReference type="EMBL" id="UINC01059456">
    <property type="protein sequence ID" value="SVB82887.1"/>
    <property type="molecule type" value="Genomic_DNA"/>
</dbReference>
<dbReference type="PANTHER" id="PTHR20854">
    <property type="entry name" value="INOSITOL MONOPHOSPHATASE"/>
    <property type="match status" value="1"/>
</dbReference>
<keyword evidence="3" id="KW-0460">Magnesium</keyword>
<dbReference type="CDD" id="cd01638">
    <property type="entry name" value="CysQ"/>
    <property type="match status" value="1"/>
</dbReference>
<dbReference type="Pfam" id="PF00459">
    <property type="entry name" value="Inositol_P"/>
    <property type="match status" value="1"/>
</dbReference>
<evidence type="ECO:0000256" key="2">
    <source>
        <dbReference type="ARBA" id="ARBA00022801"/>
    </source>
</evidence>
<dbReference type="GO" id="GO:0006020">
    <property type="term" value="P:inositol metabolic process"/>
    <property type="evidence" value="ECO:0007669"/>
    <property type="project" value="TreeGrafter"/>
</dbReference>
<accession>A0A382H7J5</accession>
<dbReference type="GO" id="GO:0008934">
    <property type="term" value="F:inositol monophosphate 1-phosphatase activity"/>
    <property type="evidence" value="ECO:0007669"/>
    <property type="project" value="TreeGrafter"/>
</dbReference>
<dbReference type="InterPro" id="IPR000760">
    <property type="entry name" value="Inositol_monophosphatase-like"/>
</dbReference>
<proteinExistence type="predicted"/>
<sequence length="258" mass="28792">MNNLNLKNITENLIDTFLKAGKIAKEISDRGAKITIKADKSPVTDGDLAVDKLLRTKIKSLTPNIPIVSEETVDLNIKNEDKTFWLIDPIDGTRDYIRKSDEYTLNAALIIDLKPALGIVYAPAKNRLFFSYGKGFAFEINNGKKVDLNCKKINANEIIGLEHSGTIPNEVLDIYKKYKVSQMLKMSSSLKFCVLAAGEADIYAAKARAWEWDIAAGHAILEHAGGYITTHEEKKFLYGKENYKNLPIIAKRAASLEK</sequence>
<evidence type="ECO:0000256" key="3">
    <source>
        <dbReference type="ARBA" id="ARBA00022842"/>
    </source>
</evidence>
<dbReference type="GO" id="GO:0046872">
    <property type="term" value="F:metal ion binding"/>
    <property type="evidence" value="ECO:0007669"/>
    <property type="project" value="UniProtKB-KW"/>
</dbReference>
<dbReference type="PROSITE" id="PS00629">
    <property type="entry name" value="IMP_1"/>
    <property type="match status" value="1"/>
</dbReference>
<protein>
    <recommendedName>
        <fullName evidence="5">3'(2'),5'-bisphosphate nucleotidase CysQ</fullName>
    </recommendedName>
</protein>
<dbReference type="InterPro" id="IPR020583">
    <property type="entry name" value="Inositol_monoP_metal-BS"/>
</dbReference>
<evidence type="ECO:0008006" key="5">
    <source>
        <dbReference type="Google" id="ProtNLM"/>
    </source>
</evidence>
<keyword evidence="2" id="KW-0378">Hydrolase</keyword>
<name>A0A382H7J5_9ZZZZ</name>
<evidence type="ECO:0000256" key="1">
    <source>
        <dbReference type="ARBA" id="ARBA00022723"/>
    </source>
</evidence>
<dbReference type="SUPFAM" id="SSF56655">
    <property type="entry name" value="Carbohydrate phosphatase"/>
    <property type="match status" value="1"/>
</dbReference>
<dbReference type="Gene3D" id="3.40.190.80">
    <property type="match status" value="1"/>
</dbReference>
<reference evidence="4" key="1">
    <citation type="submission" date="2018-05" db="EMBL/GenBank/DDBJ databases">
        <authorList>
            <person name="Lanie J.A."/>
            <person name="Ng W.-L."/>
            <person name="Kazmierczak K.M."/>
            <person name="Andrzejewski T.M."/>
            <person name="Davidsen T.M."/>
            <person name="Wayne K.J."/>
            <person name="Tettelin H."/>
            <person name="Glass J.I."/>
            <person name="Rusch D."/>
            <person name="Podicherti R."/>
            <person name="Tsui H.-C.T."/>
            <person name="Winkler M.E."/>
        </authorList>
    </citation>
    <scope>NUCLEOTIDE SEQUENCE</scope>
</reference>
<keyword evidence="1" id="KW-0479">Metal-binding</keyword>
<dbReference type="PRINTS" id="PR00377">
    <property type="entry name" value="IMPHPHTASES"/>
</dbReference>
<dbReference type="Gene3D" id="3.30.540.10">
    <property type="entry name" value="Fructose-1,6-Bisphosphatase, subunit A, domain 1"/>
    <property type="match status" value="1"/>
</dbReference>
<gene>
    <name evidence="4" type="ORF">METZ01_LOCUS235741</name>
</gene>
<dbReference type="GO" id="GO:0046854">
    <property type="term" value="P:phosphatidylinositol phosphate biosynthetic process"/>
    <property type="evidence" value="ECO:0007669"/>
    <property type="project" value="InterPro"/>
</dbReference>
<organism evidence="4">
    <name type="scientific">marine metagenome</name>
    <dbReference type="NCBI Taxonomy" id="408172"/>
    <lineage>
        <taxon>unclassified sequences</taxon>
        <taxon>metagenomes</taxon>
        <taxon>ecological metagenomes</taxon>
    </lineage>
</organism>
<dbReference type="InterPro" id="IPR020550">
    <property type="entry name" value="Inositol_monophosphatase_CS"/>
</dbReference>
<dbReference type="AlphaFoldDB" id="A0A382H7J5"/>
<evidence type="ECO:0000313" key="4">
    <source>
        <dbReference type="EMBL" id="SVB82887.1"/>
    </source>
</evidence>